<accession>A0A0H1B803</accession>
<reference evidence="2" key="1">
    <citation type="journal article" date="2015" name="PLoS Genet.">
        <title>The dynamic genome and transcriptome of the human fungal pathogen Blastomyces and close relative Emmonsia.</title>
        <authorList>
            <person name="Munoz J.F."/>
            <person name="Gauthier G.M."/>
            <person name="Desjardins C.A."/>
            <person name="Gallo J.E."/>
            <person name="Holder J."/>
            <person name="Sullivan T.D."/>
            <person name="Marty A.J."/>
            <person name="Carmen J.C."/>
            <person name="Chen Z."/>
            <person name="Ding L."/>
            <person name="Gujja S."/>
            <person name="Magrini V."/>
            <person name="Misas E."/>
            <person name="Mitreva M."/>
            <person name="Priest M."/>
            <person name="Saif S."/>
            <person name="Whiston E.A."/>
            <person name="Young S."/>
            <person name="Zeng Q."/>
            <person name="Goldman W.E."/>
            <person name="Mardis E.R."/>
            <person name="Taylor J.W."/>
            <person name="McEwen J.G."/>
            <person name="Clay O.K."/>
            <person name="Klein B.S."/>
            <person name="Cuomo C.A."/>
        </authorList>
    </citation>
    <scope>NUCLEOTIDE SEQUENCE [LARGE SCALE GENOMIC DNA]</scope>
    <source>
        <strain evidence="2">UAMH 139</strain>
    </source>
</reference>
<dbReference type="EMBL" id="LDEV01002797">
    <property type="protein sequence ID" value="KLJ07579.1"/>
    <property type="molecule type" value="Genomic_DNA"/>
</dbReference>
<name>A0A0H1B803_9EURO</name>
<protein>
    <submittedName>
        <fullName evidence="1">Uncharacterized protein</fullName>
    </submittedName>
</protein>
<comment type="caution">
    <text evidence="1">The sequence shown here is derived from an EMBL/GenBank/DDBJ whole genome shotgun (WGS) entry which is preliminary data.</text>
</comment>
<keyword evidence="2" id="KW-1185">Reference proteome</keyword>
<sequence length="50" mass="5595">MFYCGARRISKHMAGGIKTRIKRTHQKRTGGMRTVAQKVSAGFNLCVIID</sequence>
<evidence type="ECO:0000313" key="2">
    <source>
        <dbReference type="Proteomes" id="UP000053573"/>
    </source>
</evidence>
<dbReference type="AlphaFoldDB" id="A0A0H1B803"/>
<gene>
    <name evidence="1" type="ORF">EMPG_16937</name>
</gene>
<organism evidence="1 2">
    <name type="scientific">Blastomyces silverae</name>
    <dbReference type="NCBI Taxonomy" id="2060906"/>
    <lineage>
        <taxon>Eukaryota</taxon>
        <taxon>Fungi</taxon>
        <taxon>Dikarya</taxon>
        <taxon>Ascomycota</taxon>
        <taxon>Pezizomycotina</taxon>
        <taxon>Eurotiomycetes</taxon>
        <taxon>Eurotiomycetidae</taxon>
        <taxon>Onygenales</taxon>
        <taxon>Ajellomycetaceae</taxon>
        <taxon>Blastomyces</taxon>
    </lineage>
</organism>
<dbReference type="Proteomes" id="UP000053573">
    <property type="component" value="Unassembled WGS sequence"/>
</dbReference>
<proteinExistence type="predicted"/>
<evidence type="ECO:0000313" key="1">
    <source>
        <dbReference type="EMBL" id="KLJ07579.1"/>
    </source>
</evidence>